<dbReference type="Proteomes" id="UP000233256">
    <property type="component" value="Unassembled WGS sequence"/>
</dbReference>
<dbReference type="InterPro" id="IPR006675">
    <property type="entry name" value="HDIG_dom"/>
</dbReference>
<dbReference type="SUPFAM" id="SSF109604">
    <property type="entry name" value="HD-domain/PDEase-like"/>
    <property type="match status" value="1"/>
</dbReference>
<evidence type="ECO:0000259" key="1">
    <source>
        <dbReference type="PROSITE" id="PS51831"/>
    </source>
</evidence>
<evidence type="ECO:0000313" key="2">
    <source>
        <dbReference type="EMBL" id="PKK89670.1"/>
    </source>
</evidence>
<dbReference type="SMART" id="SM00471">
    <property type="entry name" value="HDc"/>
    <property type="match status" value="1"/>
</dbReference>
<dbReference type="PROSITE" id="PS51831">
    <property type="entry name" value="HD"/>
    <property type="match status" value="1"/>
</dbReference>
<evidence type="ECO:0000313" key="3">
    <source>
        <dbReference type="Proteomes" id="UP000233256"/>
    </source>
</evidence>
<feature type="domain" description="HD" evidence="1">
    <location>
        <begin position="10"/>
        <end position="115"/>
    </location>
</feature>
<keyword evidence="2" id="KW-0378">Hydrolase</keyword>
<dbReference type="Gene3D" id="1.10.3210.50">
    <property type="match status" value="1"/>
</dbReference>
<reference evidence="2 3" key="1">
    <citation type="journal article" date="2017" name="ISME J.">
        <title>Potential for microbial H2 and metal transformations associated with novel bacteria and archaea in deep terrestrial subsurface sediments.</title>
        <authorList>
            <person name="Hernsdorf A.W."/>
            <person name="Amano Y."/>
            <person name="Miyakawa K."/>
            <person name="Ise K."/>
            <person name="Suzuki Y."/>
            <person name="Anantharaman K."/>
            <person name="Probst A."/>
            <person name="Burstein D."/>
            <person name="Thomas B.C."/>
            <person name="Banfield J.F."/>
        </authorList>
    </citation>
    <scope>NUCLEOTIDE SEQUENCE [LARGE SCALE GENOMIC DNA]</scope>
    <source>
        <strain evidence="2">HGW-Wallbacteria-1</strain>
    </source>
</reference>
<gene>
    <name evidence="2" type="ORF">CVV64_13370</name>
</gene>
<accession>A0A2N1PMX4</accession>
<dbReference type="CDD" id="cd00077">
    <property type="entry name" value="HDc"/>
    <property type="match status" value="1"/>
</dbReference>
<dbReference type="NCBIfam" id="TIGR00277">
    <property type="entry name" value="HDIG"/>
    <property type="match status" value="1"/>
</dbReference>
<dbReference type="EMBL" id="PGXC01000014">
    <property type="protein sequence ID" value="PKK89670.1"/>
    <property type="molecule type" value="Genomic_DNA"/>
</dbReference>
<dbReference type="PANTHER" id="PTHR33594">
    <property type="entry name" value="SUPERFAMILY HYDROLASE, PUTATIVE (AFU_ORTHOLOGUE AFUA_1G03035)-RELATED"/>
    <property type="match status" value="1"/>
</dbReference>
<dbReference type="Pfam" id="PF01966">
    <property type="entry name" value="HD"/>
    <property type="match status" value="1"/>
</dbReference>
<organism evidence="2 3">
    <name type="scientific">Candidatus Wallbacteria bacterium HGW-Wallbacteria-1</name>
    <dbReference type="NCBI Taxonomy" id="2013854"/>
    <lineage>
        <taxon>Bacteria</taxon>
        <taxon>Candidatus Walliibacteriota</taxon>
    </lineage>
</organism>
<sequence>MFSDSRGSHDWDHTLRVKKMCDRIGAVENADMEVLTLSALLHDIGRHDEYTSRGKLCHAQTGAVKARTILEQFGAAEELIEKVVHCVSTHRFRGANPPLSLEARILFDADKLDSIGAVGIGRAFLFAGEVGARLHDPDPDTSRAAEYTREDTAYREFVVKLSRLKDRMTTHEGRKMAIERHDFMVAYFKRINNEVAGIC</sequence>
<proteinExistence type="predicted"/>
<dbReference type="InterPro" id="IPR003607">
    <property type="entry name" value="HD/PDEase_dom"/>
</dbReference>
<dbReference type="GO" id="GO:0016787">
    <property type="term" value="F:hydrolase activity"/>
    <property type="evidence" value="ECO:0007669"/>
    <property type="project" value="UniProtKB-KW"/>
</dbReference>
<dbReference type="PANTHER" id="PTHR33594:SF1">
    <property type="entry name" value="HD_PDEASE DOMAIN-CONTAINING PROTEIN"/>
    <property type="match status" value="1"/>
</dbReference>
<name>A0A2N1PMX4_9BACT</name>
<protein>
    <submittedName>
        <fullName evidence="2">Phosphohydrolase</fullName>
    </submittedName>
</protein>
<dbReference type="AlphaFoldDB" id="A0A2N1PMX4"/>
<dbReference type="InterPro" id="IPR006674">
    <property type="entry name" value="HD_domain"/>
</dbReference>
<comment type="caution">
    <text evidence="2">The sequence shown here is derived from an EMBL/GenBank/DDBJ whole genome shotgun (WGS) entry which is preliminary data.</text>
</comment>